<evidence type="ECO:0000313" key="1">
    <source>
        <dbReference type="EMBL" id="PKK58437.1"/>
    </source>
</evidence>
<reference evidence="1 2" key="2">
    <citation type="submission" date="2017-10" db="EMBL/GenBank/DDBJ databases">
        <title>Extensive intraspecific genome diversity in a model arbuscular mycorrhizal fungus.</title>
        <authorList>
            <person name="Chen E.C.H."/>
            <person name="Morin E."/>
            <person name="Baudet D."/>
            <person name="Noel J."/>
            <person name="Ndikumana S."/>
            <person name="Charron P."/>
            <person name="St-Onge C."/>
            <person name="Giorgi J."/>
            <person name="Grigoriev I.V."/>
            <person name="Roux C."/>
            <person name="Martin F.M."/>
            <person name="Corradi N."/>
        </authorList>
    </citation>
    <scope>NUCLEOTIDE SEQUENCE [LARGE SCALE GENOMIC DNA]</scope>
    <source>
        <strain evidence="1 2">C2</strain>
    </source>
</reference>
<comment type="caution">
    <text evidence="1">The sequence shown here is derived from an EMBL/GenBank/DDBJ whole genome shotgun (WGS) entry which is preliminary data.</text>
</comment>
<dbReference type="EMBL" id="LLXL01003597">
    <property type="protein sequence ID" value="PKK58437.1"/>
    <property type="molecule type" value="Genomic_DNA"/>
</dbReference>
<gene>
    <name evidence="1" type="ORF">RhiirC2_796297</name>
</gene>
<proteinExistence type="predicted"/>
<dbReference type="Proteomes" id="UP000233469">
    <property type="component" value="Unassembled WGS sequence"/>
</dbReference>
<dbReference type="AlphaFoldDB" id="A0A2N1M9Y2"/>
<organism evidence="1 2">
    <name type="scientific">Rhizophagus irregularis</name>
    <dbReference type="NCBI Taxonomy" id="588596"/>
    <lineage>
        <taxon>Eukaryota</taxon>
        <taxon>Fungi</taxon>
        <taxon>Fungi incertae sedis</taxon>
        <taxon>Mucoromycota</taxon>
        <taxon>Glomeromycotina</taxon>
        <taxon>Glomeromycetes</taxon>
        <taxon>Glomerales</taxon>
        <taxon>Glomeraceae</taxon>
        <taxon>Rhizophagus</taxon>
    </lineage>
</organism>
<accession>A0A2N1M9Y2</accession>
<evidence type="ECO:0000313" key="2">
    <source>
        <dbReference type="Proteomes" id="UP000233469"/>
    </source>
</evidence>
<name>A0A2N1M9Y2_9GLOM</name>
<feature type="non-terminal residue" evidence="1">
    <location>
        <position position="1"/>
    </location>
</feature>
<protein>
    <submittedName>
        <fullName evidence="1">Uncharacterized protein</fullName>
    </submittedName>
</protein>
<reference evidence="1 2" key="1">
    <citation type="submission" date="2016-04" db="EMBL/GenBank/DDBJ databases">
        <title>Genome analyses suggest a sexual origin of heterokaryosis in a supposedly ancient asexual fungus.</title>
        <authorList>
            <person name="Ropars J."/>
            <person name="Sedzielewska K."/>
            <person name="Noel J."/>
            <person name="Charron P."/>
            <person name="Farinelli L."/>
            <person name="Marton T."/>
            <person name="Kruger M."/>
            <person name="Pelin A."/>
            <person name="Brachmann A."/>
            <person name="Corradi N."/>
        </authorList>
    </citation>
    <scope>NUCLEOTIDE SEQUENCE [LARGE SCALE GENOMIC DNA]</scope>
    <source>
        <strain evidence="1 2">C2</strain>
    </source>
</reference>
<sequence>GNKQIDDFIQKEQLKIDNSQNTVFEWIPYNQFFNIKETDIQGFITAIWKDGPLTFNKGLSKYERKCKTVTLKYLYNILDILDEFLDKKPTS</sequence>